<evidence type="ECO:0008006" key="7">
    <source>
        <dbReference type="Google" id="ProtNLM"/>
    </source>
</evidence>
<name>A0A6V7NEU2_ANACO</name>
<keyword evidence="2" id="KW-0805">Transcription regulation</keyword>
<evidence type="ECO:0000256" key="5">
    <source>
        <dbReference type="SAM" id="MobiDB-lite"/>
    </source>
</evidence>
<dbReference type="InterPro" id="IPR044549">
    <property type="entry name" value="bHLH_AtIBH1-like"/>
</dbReference>
<dbReference type="CDD" id="cd11444">
    <property type="entry name" value="bHLH_AtIBH1_like"/>
    <property type="match status" value="1"/>
</dbReference>
<dbReference type="PANTHER" id="PTHR33124:SF39">
    <property type="entry name" value="TRANSCRIPTION FACTOR UPBEAT1"/>
    <property type="match status" value="1"/>
</dbReference>
<keyword evidence="4" id="KW-0539">Nucleus</keyword>
<comment type="subcellular location">
    <subcellularLocation>
        <location evidence="1">Nucleus</location>
    </subcellularLocation>
</comment>
<evidence type="ECO:0000256" key="2">
    <source>
        <dbReference type="ARBA" id="ARBA00023015"/>
    </source>
</evidence>
<dbReference type="InterPro" id="IPR044660">
    <property type="entry name" value="IBH1-like"/>
</dbReference>
<protein>
    <recommendedName>
        <fullName evidence="7">BHLH domain-containing protein</fullName>
    </recommendedName>
</protein>
<dbReference type="PANTHER" id="PTHR33124">
    <property type="entry name" value="TRANSCRIPTION FACTOR IBH1-LIKE 1"/>
    <property type="match status" value="1"/>
</dbReference>
<feature type="compositionally biased region" description="Basic residues" evidence="5">
    <location>
        <begin position="20"/>
        <end position="31"/>
    </location>
</feature>
<evidence type="ECO:0000256" key="4">
    <source>
        <dbReference type="ARBA" id="ARBA00023242"/>
    </source>
</evidence>
<gene>
    <name evidence="6" type="ORF">CB5_LOCUS97</name>
</gene>
<dbReference type="GO" id="GO:0006355">
    <property type="term" value="P:regulation of DNA-templated transcription"/>
    <property type="evidence" value="ECO:0007669"/>
    <property type="project" value="InterPro"/>
</dbReference>
<organism evidence="6">
    <name type="scientific">Ananas comosus var. bracteatus</name>
    <name type="common">red pineapple</name>
    <dbReference type="NCBI Taxonomy" id="296719"/>
    <lineage>
        <taxon>Eukaryota</taxon>
        <taxon>Viridiplantae</taxon>
        <taxon>Streptophyta</taxon>
        <taxon>Embryophyta</taxon>
        <taxon>Tracheophyta</taxon>
        <taxon>Spermatophyta</taxon>
        <taxon>Magnoliopsida</taxon>
        <taxon>Liliopsida</taxon>
        <taxon>Poales</taxon>
        <taxon>Bromeliaceae</taxon>
        <taxon>Bromelioideae</taxon>
        <taxon>Ananas</taxon>
    </lineage>
</organism>
<dbReference type="EMBL" id="LR862129">
    <property type="protein sequence ID" value="CAD1816886.1"/>
    <property type="molecule type" value="Genomic_DNA"/>
</dbReference>
<feature type="region of interest" description="Disordered" evidence="5">
    <location>
        <begin position="1"/>
        <end position="31"/>
    </location>
</feature>
<keyword evidence="3" id="KW-0804">Transcription</keyword>
<accession>A0A6V7NEU2</accession>
<feature type="compositionally biased region" description="Basic residues" evidence="5">
    <location>
        <begin position="1"/>
        <end position="11"/>
    </location>
</feature>
<proteinExistence type="predicted"/>
<reference evidence="6" key="1">
    <citation type="submission" date="2020-07" db="EMBL/GenBank/DDBJ databases">
        <authorList>
            <person name="Lin J."/>
        </authorList>
    </citation>
    <scope>NUCLEOTIDE SEQUENCE</scope>
</reference>
<evidence type="ECO:0000256" key="3">
    <source>
        <dbReference type="ARBA" id="ARBA00023163"/>
    </source>
</evidence>
<dbReference type="AlphaFoldDB" id="A0A6V7NEU2"/>
<evidence type="ECO:0000313" key="6">
    <source>
        <dbReference type="EMBL" id="CAD1816886.1"/>
    </source>
</evidence>
<dbReference type="GO" id="GO:0005634">
    <property type="term" value="C:nucleus"/>
    <property type="evidence" value="ECO:0007669"/>
    <property type="project" value="UniProtKB-SubCell"/>
</dbReference>
<sequence length="111" mass="12887">MATRKPRRSCRSRTDTHSIHATRHHAATRARRRFKKQMAKTKRAGSREPVDARLVERKVGELRRLVPQRCGDDESVGLEGLLRVAADYIMWLEMQVKVMKIMLSVFSPKDM</sequence>
<evidence type="ECO:0000256" key="1">
    <source>
        <dbReference type="ARBA" id="ARBA00004123"/>
    </source>
</evidence>